<dbReference type="OrthoDB" id="5873341at2759"/>
<dbReference type="Proteomes" id="UP000025227">
    <property type="component" value="Unplaced"/>
</dbReference>
<dbReference type="AlphaFoldDB" id="A0A7I4YUM1"/>
<protein>
    <submittedName>
        <fullName evidence="3">BESS domain-containing protein</fullName>
    </submittedName>
</protein>
<accession>A0A7I4YUM1</accession>
<dbReference type="WBParaSite" id="HCON_00142500-00001">
    <property type="protein sequence ID" value="HCON_00142500-00001"/>
    <property type="gene ID" value="HCON_00142500"/>
</dbReference>
<name>A0A7I4YUM1_HAECO</name>
<evidence type="ECO:0000313" key="3">
    <source>
        <dbReference type="WBParaSite" id="HCON_00142500-00001"/>
    </source>
</evidence>
<sequence length="117" mass="13014">MEDHNGEDVPVPEADEDLFQMRREDSEDMPAQVRNDGIVSVHQPTPASTGLGTSFKTLFKKTRQARQYEFNGGLIDLLAPIAGSSQEGVVRGTLYQTLSQLQQRNETGHSRLRPGNF</sequence>
<reference evidence="3" key="1">
    <citation type="submission" date="2020-12" db="UniProtKB">
        <authorList>
            <consortium name="WormBaseParasite"/>
        </authorList>
    </citation>
    <scope>IDENTIFICATION</scope>
    <source>
        <strain evidence="3">MHco3</strain>
    </source>
</reference>
<feature type="region of interest" description="Disordered" evidence="1">
    <location>
        <begin position="1"/>
        <end position="29"/>
    </location>
</feature>
<proteinExistence type="predicted"/>
<keyword evidence="2" id="KW-1185">Reference proteome</keyword>
<organism evidence="2 3">
    <name type="scientific">Haemonchus contortus</name>
    <name type="common">Barber pole worm</name>
    <dbReference type="NCBI Taxonomy" id="6289"/>
    <lineage>
        <taxon>Eukaryota</taxon>
        <taxon>Metazoa</taxon>
        <taxon>Ecdysozoa</taxon>
        <taxon>Nematoda</taxon>
        <taxon>Chromadorea</taxon>
        <taxon>Rhabditida</taxon>
        <taxon>Rhabditina</taxon>
        <taxon>Rhabditomorpha</taxon>
        <taxon>Strongyloidea</taxon>
        <taxon>Trichostrongylidae</taxon>
        <taxon>Haemonchus</taxon>
    </lineage>
</organism>
<evidence type="ECO:0000256" key="1">
    <source>
        <dbReference type="SAM" id="MobiDB-lite"/>
    </source>
</evidence>
<evidence type="ECO:0000313" key="2">
    <source>
        <dbReference type="Proteomes" id="UP000025227"/>
    </source>
</evidence>